<gene>
    <name evidence="1" type="ORF">BpHYR1_049656</name>
</gene>
<dbReference type="Proteomes" id="UP000276133">
    <property type="component" value="Unassembled WGS sequence"/>
</dbReference>
<reference evidence="1 2" key="1">
    <citation type="journal article" date="2018" name="Sci. Rep.">
        <title>Genomic signatures of local adaptation to the degree of environmental predictability in rotifers.</title>
        <authorList>
            <person name="Franch-Gras L."/>
            <person name="Hahn C."/>
            <person name="Garcia-Roger E.M."/>
            <person name="Carmona M.J."/>
            <person name="Serra M."/>
            <person name="Gomez A."/>
        </authorList>
    </citation>
    <scope>NUCLEOTIDE SEQUENCE [LARGE SCALE GENOMIC DNA]</scope>
    <source>
        <strain evidence="1">HYR1</strain>
    </source>
</reference>
<keyword evidence="2" id="KW-1185">Reference proteome</keyword>
<evidence type="ECO:0000313" key="2">
    <source>
        <dbReference type="Proteomes" id="UP000276133"/>
    </source>
</evidence>
<dbReference type="OrthoDB" id="10182008at2759"/>
<name>A0A3M7R5F3_BRAPC</name>
<evidence type="ECO:0000313" key="1">
    <source>
        <dbReference type="EMBL" id="RNA18776.1"/>
    </source>
</evidence>
<comment type="caution">
    <text evidence="1">The sequence shown here is derived from an EMBL/GenBank/DDBJ whole genome shotgun (WGS) entry which is preliminary data.</text>
</comment>
<dbReference type="AlphaFoldDB" id="A0A3M7R5F3"/>
<organism evidence="1 2">
    <name type="scientific">Brachionus plicatilis</name>
    <name type="common">Marine rotifer</name>
    <name type="synonym">Brachionus muelleri</name>
    <dbReference type="NCBI Taxonomy" id="10195"/>
    <lineage>
        <taxon>Eukaryota</taxon>
        <taxon>Metazoa</taxon>
        <taxon>Spiralia</taxon>
        <taxon>Gnathifera</taxon>
        <taxon>Rotifera</taxon>
        <taxon>Eurotatoria</taxon>
        <taxon>Monogononta</taxon>
        <taxon>Pseudotrocha</taxon>
        <taxon>Ploima</taxon>
        <taxon>Brachionidae</taxon>
        <taxon>Brachionus</taxon>
    </lineage>
</organism>
<protein>
    <submittedName>
        <fullName evidence="1">Uncharacterized protein</fullName>
    </submittedName>
</protein>
<proteinExistence type="predicted"/>
<sequence length="157" mass="18215">MIIFVNHTSESDNSLIASKNKKYYTTNEGFFEEIADGQINACKSAMFEKGDYEVSCLFRNCSVKTSVWHLLETTQKENKPMQAEWNVLELSLLSCVKAYKIYYKYMASRLSSGFLFVFKLCFKELNLEFKTFINYLKLDVVLKNHNNCVTQDAMEAT</sequence>
<accession>A0A3M7R5F3</accession>
<dbReference type="EMBL" id="REGN01004174">
    <property type="protein sequence ID" value="RNA18776.1"/>
    <property type="molecule type" value="Genomic_DNA"/>
</dbReference>